<keyword evidence="2" id="KW-1185">Reference proteome</keyword>
<dbReference type="Proteomes" id="UP000653358">
    <property type="component" value="Unassembled WGS sequence"/>
</dbReference>
<sequence length="70" mass="7935">MDTLKDAKRVGIRNIETEELIAVYPHKPVGTDAEIEKAVRDWYYEQDCAAEEKMRAAVVEPLTAAELETL</sequence>
<gene>
    <name evidence="1" type="ORF">GH807_05955</name>
</gene>
<protein>
    <submittedName>
        <fullName evidence="1">Uncharacterized protein</fullName>
    </submittedName>
</protein>
<evidence type="ECO:0000313" key="1">
    <source>
        <dbReference type="EMBL" id="MBC3796596.1"/>
    </source>
</evidence>
<comment type="caution">
    <text evidence="1">The sequence shown here is derived from an EMBL/GenBank/DDBJ whole genome shotgun (WGS) entry which is preliminary data.</text>
</comment>
<dbReference type="RefSeq" id="WP_148602362.1">
    <property type="nucleotide sequence ID" value="NZ_RXYB01000002.1"/>
</dbReference>
<name>A0ABR6WK51_9FIRM</name>
<reference evidence="1 2" key="1">
    <citation type="journal article" date="2020" name="mSystems">
        <title>Defining Genomic and Predicted Metabolic Features of the Acetobacterium Genus.</title>
        <authorList>
            <person name="Ross D.E."/>
            <person name="Marshall C.W."/>
            <person name="Gulliver D."/>
            <person name="May H.D."/>
            <person name="Norman R.S."/>
        </authorList>
    </citation>
    <scope>NUCLEOTIDE SEQUENCE [LARGE SCALE GENOMIC DNA]</scope>
    <source>
        <strain evidence="1 2">DSM 9173</strain>
    </source>
</reference>
<proteinExistence type="predicted"/>
<evidence type="ECO:0000313" key="2">
    <source>
        <dbReference type="Proteomes" id="UP000653358"/>
    </source>
</evidence>
<dbReference type="EMBL" id="WJBB01000005">
    <property type="protein sequence ID" value="MBC3796596.1"/>
    <property type="molecule type" value="Genomic_DNA"/>
</dbReference>
<accession>A0ABR6WK51</accession>
<organism evidence="1 2">
    <name type="scientific">Acetobacterium tundrae</name>
    <dbReference type="NCBI Taxonomy" id="132932"/>
    <lineage>
        <taxon>Bacteria</taxon>
        <taxon>Bacillati</taxon>
        <taxon>Bacillota</taxon>
        <taxon>Clostridia</taxon>
        <taxon>Eubacteriales</taxon>
        <taxon>Eubacteriaceae</taxon>
        <taxon>Acetobacterium</taxon>
    </lineage>
</organism>